<gene>
    <name evidence="1" type="ORF">HLQ16_11155</name>
</gene>
<protein>
    <submittedName>
        <fullName evidence="1">Uncharacterized protein</fullName>
    </submittedName>
</protein>
<dbReference type="AlphaFoldDB" id="A0A7Y3SZ67"/>
<dbReference type="EMBL" id="JABEYB010000007">
    <property type="protein sequence ID" value="NNU76489.1"/>
    <property type="molecule type" value="Genomic_DNA"/>
</dbReference>
<accession>A0A7Y3SZ67</accession>
<name>A0A7Y3SZ67_9CLOT</name>
<comment type="caution">
    <text evidence="1">The sequence shown here is derived from an EMBL/GenBank/DDBJ whole genome shotgun (WGS) entry which is preliminary data.</text>
</comment>
<evidence type="ECO:0000313" key="1">
    <source>
        <dbReference type="EMBL" id="NNU76489.1"/>
    </source>
</evidence>
<sequence length="139" mass="16457">MNWKEELVLQFRNMTIDRTIISKAMQNFVDVFNKNLDKYNIKNIRATTDLNEYIDIKFYKKVCIKYTDDNVTFILFNKDGIEQNISIKLSIAKKVGGYFLQYINTEERNPKLKAFIDENIIDGILQDLFELNEEVISIK</sequence>
<dbReference type="Proteomes" id="UP000531659">
    <property type="component" value="Unassembled WGS sequence"/>
</dbReference>
<organism evidence="1 2">
    <name type="scientific">Clostridium estertheticum</name>
    <dbReference type="NCBI Taxonomy" id="238834"/>
    <lineage>
        <taxon>Bacteria</taxon>
        <taxon>Bacillati</taxon>
        <taxon>Bacillota</taxon>
        <taxon>Clostridia</taxon>
        <taxon>Eubacteriales</taxon>
        <taxon>Clostridiaceae</taxon>
        <taxon>Clostridium</taxon>
    </lineage>
</organism>
<proteinExistence type="predicted"/>
<evidence type="ECO:0000313" key="2">
    <source>
        <dbReference type="Proteomes" id="UP000531659"/>
    </source>
</evidence>
<reference evidence="1 2" key="1">
    <citation type="submission" date="2020-05" db="EMBL/GenBank/DDBJ databases">
        <title>Complete genome of Clostridium estertheticum subspecies estertheticum, isolated from Vacuum packed lamb meat from New Zealand imported to Switzerland.</title>
        <authorList>
            <person name="Wambui J."/>
            <person name="Stevens M.J.A."/>
            <person name="Stephan R."/>
        </authorList>
    </citation>
    <scope>NUCLEOTIDE SEQUENCE [LARGE SCALE GENOMIC DNA]</scope>
    <source>
        <strain evidence="1 2">CEST001</strain>
    </source>
</reference>
<dbReference type="RefSeq" id="WP_171297151.1">
    <property type="nucleotide sequence ID" value="NZ_CP087098.1"/>
</dbReference>